<proteinExistence type="predicted"/>
<dbReference type="AlphaFoldDB" id="A0A432W918"/>
<dbReference type="InterPro" id="IPR002645">
    <property type="entry name" value="STAS_dom"/>
</dbReference>
<protein>
    <submittedName>
        <fullName evidence="2">Anti-sigma B factor antagonist</fullName>
    </submittedName>
</protein>
<dbReference type="InterPro" id="IPR058548">
    <property type="entry name" value="MlaB-like_STAS"/>
</dbReference>
<dbReference type="PANTHER" id="PTHR35849">
    <property type="entry name" value="BLR2341 PROTEIN"/>
    <property type="match status" value="1"/>
</dbReference>
<accession>A0A432W918</accession>
<evidence type="ECO:0000259" key="1">
    <source>
        <dbReference type="PROSITE" id="PS50801"/>
    </source>
</evidence>
<dbReference type="SUPFAM" id="SSF52091">
    <property type="entry name" value="SpoIIaa-like"/>
    <property type="match status" value="1"/>
</dbReference>
<dbReference type="Pfam" id="PF13466">
    <property type="entry name" value="STAS_2"/>
    <property type="match status" value="1"/>
</dbReference>
<dbReference type="RefSeq" id="WP_126803457.1">
    <property type="nucleotide sequence ID" value="NZ_PIPL01000001.1"/>
</dbReference>
<comment type="caution">
    <text evidence="2">The sequence shown here is derived from an EMBL/GenBank/DDBJ whole genome shotgun (WGS) entry which is preliminary data.</text>
</comment>
<evidence type="ECO:0000313" key="2">
    <source>
        <dbReference type="EMBL" id="RUO26647.1"/>
    </source>
</evidence>
<sequence length="101" mass="10885">MHQDLQFNQGQQAGEVLVSGPLDRNSVAAGWGSRKKWLPSGGQVTLDLAQVEQVDSAGLAMLIRLQAELSQGDRELSLRNVNKQLQQFAAVSGVTQLLSLS</sequence>
<dbReference type="OrthoDB" id="5900662at2"/>
<gene>
    <name evidence="2" type="ORF">CWE09_08095</name>
</gene>
<evidence type="ECO:0000313" key="3">
    <source>
        <dbReference type="Proteomes" id="UP000288293"/>
    </source>
</evidence>
<dbReference type="EMBL" id="PIPL01000001">
    <property type="protein sequence ID" value="RUO26647.1"/>
    <property type="molecule type" value="Genomic_DNA"/>
</dbReference>
<feature type="domain" description="STAS" evidence="1">
    <location>
        <begin position="44"/>
        <end position="101"/>
    </location>
</feature>
<dbReference type="Proteomes" id="UP000288293">
    <property type="component" value="Unassembled WGS sequence"/>
</dbReference>
<organism evidence="2 3">
    <name type="scientific">Aliidiomarina minuta</name>
    <dbReference type="NCBI Taxonomy" id="880057"/>
    <lineage>
        <taxon>Bacteria</taxon>
        <taxon>Pseudomonadati</taxon>
        <taxon>Pseudomonadota</taxon>
        <taxon>Gammaproteobacteria</taxon>
        <taxon>Alteromonadales</taxon>
        <taxon>Idiomarinaceae</taxon>
        <taxon>Aliidiomarina</taxon>
    </lineage>
</organism>
<dbReference type="PANTHER" id="PTHR35849:SF1">
    <property type="entry name" value="INTERMEMBRANE PHOSPHOLIPID TRANSPORT SYSTEM BINDING PROTEIN MLAB"/>
    <property type="match status" value="1"/>
</dbReference>
<dbReference type="CDD" id="cd07043">
    <property type="entry name" value="STAS_anti-anti-sigma_factors"/>
    <property type="match status" value="1"/>
</dbReference>
<dbReference type="InterPro" id="IPR036513">
    <property type="entry name" value="STAS_dom_sf"/>
</dbReference>
<dbReference type="InterPro" id="IPR052746">
    <property type="entry name" value="MlaB_ABC_Transporter"/>
</dbReference>
<dbReference type="Gene3D" id="3.30.750.24">
    <property type="entry name" value="STAS domain"/>
    <property type="match status" value="1"/>
</dbReference>
<name>A0A432W918_9GAMM</name>
<dbReference type="PROSITE" id="PS50801">
    <property type="entry name" value="STAS"/>
    <property type="match status" value="1"/>
</dbReference>
<keyword evidence="3" id="KW-1185">Reference proteome</keyword>
<reference evidence="2 3" key="1">
    <citation type="journal article" date="2011" name="Front. Microbiol.">
        <title>Genomic signatures of strain selection and enhancement in Bacillus atrophaeus var. globigii, a historical biowarfare simulant.</title>
        <authorList>
            <person name="Gibbons H.S."/>
            <person name="Broomall S.M."/>
            <person name="McNew L.A."/>
            <person name="Daligault H."/>
            <person name="Chapman C."/>
            <person name="Bruce D."/>
            <person name="Karavis M."/>
            <person name="Krepps M."/>
            <person name="McGregor P.A."/>
            <person name="Hong C."/>
            <person name="Park K.H."/>
            <person name="Akmal A."/>
            <person name="Feldman A."/>
            <person name="Lin J.S."/>
            <person name="Chang W.E."/>
            <person name="Higgs B.W."/>
            <person name="Demirev P."/>
            <person name="Lindquist J."/>
            <person name="Liem A."/>
            <person name="Fochler E."/>
            <person name="Read T.D."/>
            <person name="Tapia R."/>
            <person name="Johnson S."/>
            <person name="Bishop-Lilly K.A."/>
            <person name="Detter C."/>
            <person name="Han C."/>
            <person name="Sozhamannan S."/>
            <person name="Rosenzweig C.N."/>
            <person name="Skowronski E.W."/>
        </authorList>
    </citation>
    <scope>NUCLEOTIDE SEQUENCE [LARGE SCALE GENOMIC DNA]</scope>
    <source>
        <strain evidence="2 3">MLST1</strain>
    </source>
</reference>